<reference evidence="1 2" key="1">
    <citation type="submission" date="2021-06" db="EMBL/GenBank/DDBJ databases">
        <title>Caerostris extrusa draft genome.</title>
        <authorList>
            <person name="Kono N."/>
            <person name="Arakawa K."/>
        </authorList>
    </citation>
    <scope>NUCLEOTIDE SEQUENCE [LARGE SCALE GENOMIC DNA]</scope>
</reference>
<comment type="caution">
    <text evidence="1">The sequence shown here is derived from an EMBL/GenBank/DDBJ whole genome shotgun (WGS) entry which is preliminary data.</text>
</comment>
<protein>
    <submittedName>
        <fullName evidence="1">Uncharacterized protein</fullName>
    </submittedName>
</protein>
<evidence type="ECO:0000313" key="2">
    <source>
        <dbReference type="Proteomes" id="UP001054945"/>
    </source>
</evidence>
<accession>A0AAV4QC84</accession>
<keyword evidence="2" id="KW-1185">Reference proteome</keyword>
<gene>
    <name evidence="1" type="ORF">CEXT_597321</name>
</gene>
<dbReference type="Proteomes" id="UP001054945">
    <property type="component" value="Unassembled WGS sequence"/>
</dbReference>
<sequence length="133" mass="15159">MLQMCSYDVFSACPTSKYHSTSIVDYMVKTSSELIDLGSALSENRFLDIHHRMLRFPTLRKADKIWYLPLLRFLQGATGSNQVPASIAVAGEISWWFSCPSNFDSQAVLVYIVRYAKWGHFPPERRRPNGPNG</sequence>
<dbReference type="EMBL" id="BPLR01005778">
    <property type="protein sequence ID" value="GIY04968.1"/>
    <property type="molecule type" value="Genomic_DNA"/>
</dbReference>
<organism evidence="1 2">
    <name type="scientific">Caerostris extrusa</name>
    <name type="common">Bark spider</name>
    <name type="synonym">Caerostris bankana</name>
    <dbReference type="NCBI Taxonomy" id="172846"/>
    <lineage>
        <taxon>Eukaryota</taxon>
        <taxon>Metazoa</taxon>
        <taxon>Ecdysozoa</taxon>
        <taxon>Arthropoda</taxon>
        <taxon>Chelicerata</taxon>
        <taxon>Arachnida</taxon>
        <taxon>Araneae</taxon>
        <taxon>Araneomorphae</taxon>
        <taxon>Entelegynae</taxon>
        <taxon>Araneoidea</taxon>
        <taxon>Araneidae</taxon>
        <taxon>Caerostris</taxon>
    </lineage>
</organism>
<dbReference type="AlphaFoldDB" id="A0AAV4QC84"/>
<name>A0AAV4QC84_CAEEX</name>
<evidence type="ECO:0000313" key="1">
    <source>
        <dbReference type="EMBL" id="GIY04968.1"/>
    </source>
</evidence>
<proteinExistence type="predicted"/>